<dbReference type="AlphaFoldDB" id="A0A4Z0H3G0"/>
<gene>
    <name evidence="2" type="ORF">E4663_08040</name>
</gene>
<feature type="transmembrane region" description="Helical" evidence="1">
    <location>
        <begin position="7"/>
        <end position="28"/>
    </location>
</feature>
<accession>A0A4Z0H3G0</accession>
<evidence type="ECO:0000313" key="2">
    <source>
        <dbReference type="EMBL" id="TGB04932.1"/>
    </source>
</evidence>
<dbReference type="Proteomes" id="UP000297982">
    <property type="component" value="Unassembled WGS sequence"/>
</dbReference>
<comment type="caution">
    <text evidence="2">The sequence shown here is derived from an EMBL/GenBank/DDBJ whole genome shotgun (WGS) entry which is preliminary data.</text>
</comment>
<dbReference type="RefSeq" id="WP_135327204.1">
    <property type="nucleotide sequence ID" value="NZ_SRJC01000001.1"/>
</dbReference>
<reference evidence="2 3" key="1">
    <citation type="journal article" date="2003" name="Int. J. Syst. Evol. Microbiol.">
        <title>Halobacillus salinus sp. nov., isolated from a salt lake on the coast of the East Sea in Korea.</title>
        <authorList>
            <person name="Yoon J.H."/>
            <person name="Kang K.H."/>
            <person name="Park Y.H."/>
        </authorList>
    </citation>
    <scope>NUCLEOTIDE SEQUENCE [LARGE SCALE GENOMIC DNA]</scope>
    <source>
        <strain evidence="2 3">HSL-3</strain>
    </source>
</reference>
<evidence type="ECO:0000256" key="1">
    <source>
        <dbReference type="SAM" id="Phobius"/>
    </source>
</evidence>
<evidence type="ECO:0000313" key="3">
    <source>
        <dbReference type="Proteomes" id="UP000297982"/>
    </source>
</evidence>
<name>A0A4Z0H3G0_9BACI</name>
<protein>
    <submittedName>
        <fullName evidence="2">Uncharacterized protein</fullName>
    </submittedName>
</protein>
<keyword evidence="1" id="KW-1133">Transmembrane helix</keyword>
<dbReference type="EMBL" id="SRJC01000001">
    <property type="protein sequence ID" value="TGB04932.1"/>
    <property type="molecule type" value="Genomic_DNA"/>
</dbReference>
<proteinExistence type="predicted"/>
<sequence length="73" mass="8356">MCIATVVVGYPIFFISVALYFSVVWQPWKSNNAFGMDLDAAIWDPSELTCFGFTEEHYLFEILSDKEPVVKVE</sequence>
<keyword evidence="1" id="KW-0472">Membrane</keyword>
<keyword evidence="1" id="KW-0812">Transmembrane</keyword>
<organism evidence="2 3">
    <name type="scientific">Halobacillus salinus</name>
    <dbReference type="NCBI Taxonomy" id="192814"/>
    <lineage>
        <taxon>Bacteria</taxon>
        <taxon>Bacillati</taxon>
        <taxon>Bacillota</taxon>
        <taxon>Bacilli</taxon>
        <taxon>Bacillales</taxon>
        <taxon>Bacillaceae</taxon>
        <taxon>Halobacillus</taxon>
    </lineage>
</organism>
<keyword evidence="3" id="KW-1185">Reference proteome</keyword>